<dbReference type="InterPro" id="IPR025161">
    <property type="entry name" value="IS402-like_dom"/>
</dbReference>
<evidence type="ECO:0000313" key="3">
    <source>
        <dbReference type="Proteomes" id="UP000196228"/>
    </source>
</evidence>
<dbReference type="Pfam" id="PF13340">
    <property type="entry name" value="DUF4096"/>
    <property type="match status" value="1"/>
</dbReference>
<dbReference type="KEGG" id="cceu:CBR64_09595"/>
<dbReference type="RefSeq" id="WP_087470724.1">
    <property type="nucleotide sequence ID" value="NZ_CP021383.1"/>
</dbReference>
<evidence type="ECO:0000313" key="2">
    <source>
        <dbReference type="EMBL" id="ARU51698.1"/>
    </source>
</evidence>
<protein>
    <recommendedName>
        <fullName evidence="1">Insertion element IS402-like domain-containing protein</fullName>
    </recommendedName>
</protein>
<dbReference type="AlphaFoldDB" id="A0A1Y0HU50"/>
<evidence type="ECO:0000259" key="1">
    <source>
        <dbReference type="Pfam" id="PF13340"/>
    </source>
</evidence>
<gene>
    <name evidence="2" type="ORF">CBR64_09595</name>
</gene>
<organism evidence="2 3">
    <name type="scientific">Cellulosimicrobium cellulans</name>
    <name type="common">Arthrobacter luteus</name>
    <dbReference type="NCBI Taxonomy" id="1710"/>
    <lineage>
        <taxon>Bacteria</taxon>
        <taxon>Bacillati</taxon>
        <taxon>Actinomycetota</taxon>
        <taxon>Actinomycetes</taxon>
        <taxon>Micrococcales</taxon>
        <taxon>Promicromonosporaceae</taxon>
        <taxon>Cellulosimicrobium</taxon>
    </lineage>
</organism>
<reference evidence="2 3" key="1">
    <citation type="submission" date="2017-05" db="EMBL/GenBank/DDBJ databases">
        <authorList>
            <person name="Song R."/>
            <person name="Chenine A.L."/>
            <person name="Ruprecht R.M."/>
        </authorList>
    </citation>
    <scope>NUCLEOTIDE SEQUENCE [LARGE SCALE GENOMIC DNA]</scope>
    <source>
        <strain evidence="2 3">PSBB019</strain>
    </source>
</reference>
<proteinExistence type="predicted"/>
<dbReference type="OrthoDB" id="4546548at2"/>
<feature type="domain" description="Insertion element IS402-like" evidence="1">
    <location>
        <begin position="18"/>
        <end position="52"/>
    </location>
</feature>
<dbReference type="EMBL" id="CP021383">
    <property type="protein sequence ID" value="ARU51698.1"/>
    <property type="molecule type" value="Genomic_DNA"/>
</dbReference>
<dbReference type="Proteomes" id="UP000196228">
    <property type="component" value="Chromosome"/>
</dbReference>
<accession>A0A1Y0HU50</accession>
<sequence length="54" mass="6031">MAGGLAASTGDASTQAHFFFDVTTGIPWRALPHDFTVSWSAAHKHFTRWTNRRL</sequence>
<name>A0A1Y0HU50_CELCE</name>